<evidence type="ECO:0000313" key="2">
    <source>
        <dbReference type="EMBL" id="KAJ4962632.1"/>
    </source>
</evidence>
<keyword evidence="3" id="KW-1185">Reference proteome</keyword>
<comment type="caution">
    <text evidence="2">The sequence shown here is derived from an EMBL/GenBank/DDBJ whole genome shotgun (WGS) entry which is preliminary data.</text>
</comment>
<dbReference type="EMBL" id="JAMYWD010000008">
    <property type="protein sequence ID" value="KAJ4962632.1"/>
    <property type="molecule type" value="Genomic_DNA"/>
</dbReference>
<protein>
    <submittedName>
        <fullName evidence="2">Uncharacterized protein</fullName>
    </submittedName>
</protein>
<keyword evidence="1" id="KW-0175">Coiled coil</keyword>
<dbReference type="AlphaFoldDB" id="A0A9Q0HA10"/>
<evidence type="ECO:0000313" key="3">
    <source>
        <dbReference type="Proteomes" id="UP001141806"/>
    </source>
</evidence>
<evidence type="ECO:0000256" key="1">
    <source>
        <dbReference type="SAM" id="Coils"/>
    </source>
</evidence>
<dbReference type="Proteomes" id="UP001141806">
    <property type="component" value="Unassembled WGS sequence"/>
</dbReference>
<gene>
    <name evidence="2" type="ORF">NE237_022571</name>
</gene>
<accession>A0A9Q0HA10</accession>
<reference evidence="2" key="1">
    <citation type="journal article" date="2023" name="Plant J.">
        <title>The genome of the king protea, Protea cynaroides.</title>
        <authorList>
            <person name="Chang J."/>
            <person name="Duong T.A."/>
            <person name="Schoeman C."/>
            <person name="Ma X."/>
            <person name="Roodt D."/>
            <person name="Barker N."/>
            <person name="Li Z."/>
            <person name="Van de Peer Y."/>
            <person name="Mizrachi E."/>
        </authorList>
    </citation>
    <scope>NUCLEOTIDE SEQUENCE</scope>
    <source>
        <tissue evidence="2">Young leaves</tissue>
    </source>
</reference>
<proteinExistence type="predicted"/>
<sequence length="168" mass="19001">MVETKAFQQEVQKTVASKKGKGSKVFILDWTLTANDFVEEEGVAPEIILSLPLPRDADCLATLIEEEFKRVCFLDGAKDAEREKAESKVVEESSQKIIALLGEVEQLTSDMDRLRAEVVDEKELGIKYRAQCASKNVELEKSRAALATYEEARRRAEDDTQRSKFKTR</sequence>
<organism evidence="2 3">
    <name type="scientific">Protea cynaroides</name>
    <dbReference type="NCBI Taxonomy" id="273540"/>
    <lineage>
        <taxon>Eukaryota</taxon>
        <taxon>Viridiplantae</taxon>
        <taxon>Streptophyta</taxon>
        <taxon>Embryophyta</taxon>
        <taxon>Tracheophyta</taxon>
        <taxon>Spermatophyta</taxon>
        <taxon>Magnoliopsida</taxon>
        <taxon>Proteales</taxon>
        <taxon>Proteaceae</taxon>
        <taxon>Protea</taxon>
    </lineage>
</organism>
<feature type="coiled-coil region" evidence="1">
    <location>
        <begin position="97"/>
        <end position="159"/>
    </location>
</feature>
<name>A0A9Q0HA10_9MAGN</name>